<accession>A0AAV1HZK0</accession>
<feature type="domain" description="CRAL-TRIO" evidence="2">
    <location>
        <begin position="497"/>
        <end position="683"/>
    </location>
</feature>
<feature type="region of interest" description="Disordered" evidence="1">
    <location>
        <begin position="706"/>
        <end position="814"/>
    </location>
</feature>
<dbReference type="PROSITE" id="PS50191">
    <property type="entry name" value="CRAL_TRIO"/>
    <property type="match status" value="1"/>
</dbReference>
<feature type="compositionally biased region" description="Low complexity" evidence="1">
    <location>
        <begin position="732"/>
        <end position="749"/>
    </location>
</feature>
<dbReference type="Gene3D" id="3.40.525.10">
    <property type="entry name" value="CRAL-TRIO lipid binding domain"/>
    <property type="match status" value="1"/>
</dbReference>
<dbReference type="PANTHER" id="PTHR47041:SF5">
    <property type="entry name" value="SEC14 CYTOSOLIC FACTOR FAMILY PROTEIN"/>
    <property type="match status" value="1"/>
</dbReference>
<dbReference type="InterPro" id="IPR036865">
    <property type="entry name" value="CRAL-TRIO_dom_sf"/>
</dbReference>
<gene>
    <name evidence="3" type="ORF">CVIRNUC_002165</name>
</gene>
<dbReference type="AlphaFoldDB" id="A0AAV1HZK0"/>
<proteinExistence type="predicted"/>
<comment type="caution">
    <text evidence="3">The sequence shown here is derived from an EMBL/GenBank/DDBJ whole genome shotgun (WGS) entry which is preliminary data.</text>
</comment>
<feature type="compositionally biased region" description="Polar residues" evidence="1">
    <location>
        <begin position="758"/>
        <end position="780"/>
    </location>
</feature>
<feature type="region of interest" description="Disordered" evidence="1">
    <location>
        <begin position="58"/>
        <end position="248"/>
    </location>
</feature>
<organism evidence="3 4">
    <name type="scientific">Coccomyxa viridis</name>
    <dbReference type="NCBI Taxonomy" id="1274662"/>
    <lineage>
        <taxon>Eukaryota</taxon>
        <taxon>Viridiplantae</taxon>
        <taxon>Chlorophyta</taxon>
        <taxon>core chlorophytes</taxon>
        <taxon>Trebouxiophyceae</taxon>
        <taxon>Trebouxiophyceae incertae sedis</taxon>
        <taxon>Coccomyxaceae</taxon>
        <taxon>Coccomyxa</taxon>
    </lineage>
</organism>
<dbReference type="SUPFAM" id="SSF52087">
    <property type="entry name" value="CRAL/TRIO domain"/>
    <property type="match status" value="1"/>
</dbReference>
<evidence type="ECO:0000256" key="1">
    <source>
        <dbReference type="SAM" id="MobiDB-lite"/>
    </source>
</evidence>
<dbReference type="CDD" id="cd00170">
    <property type="entry name" value="SEC14"/>
    <property type="match status" value="1"/>
</dbReference>
<dbReference type="InterPro" id="IPR001251">
    <property type="entry name" value="CRAL-TRIO_dom"/>
</dbReference>
<keyword evidence="4" id="KW-1185">Reference proteome</keyword>
<sequence>MRPPFPIFHWFEELQDKKSQLRCRASRWLPSAFAGITASSPGALALTGRDRNEKIAIKQAAAQDDDKDEAARRQAKRVADPEAEHRSASSEQQKESKHRKDDAAGRSPKEEAEKDRKQGDALAEGHEPAPRSNPAKTLAGIWKELNDDSRDSDSDGEREEHEQEAASKDGDGADSEQAPQARIVAYSDSDSDDELPKLPFRRRKKEDGAETADDDPDSATVAEEKTGLLPWRGWNKPDKAPQAVETGSSKRMAAAARQLGSRAVATAKDGATWALLLKILLVSLLRRFQPKAVTSFELLCLAVPLPDVMARWMSRAPLSDSFPLNMQSAARDLTTFATPLILARVLRVAAGIVRPEKKMGGIRRSISESVLMLREVAGEEEAGADRQGGALAGAPEYAVQLAAHRAALHPAELQELQRVLDAQGTRLPKELFDSSNAELLRYAATHGLLEADSPEQRAVAIESAAQAIRETLQWRQKRKFLSPQQLSTWESLMSWQGQDEEGHPMLVVHLGRLCNECQSHELAQQAADALISQVEQAVRRHLDNEVGPDQLAVALDAQGASALQVTRKAQLCKDTALALNRNYPGRLHRLFLVGLPPTLHWMVDTVKQVLHPSTVPKLLVCDVYDLSAPLRSYLQPQAPESPGTPSAGWANGTDTESDWATPRSTMTLPDLPSFSGGVEPIPELAELAALSLEPARIRTHASEPGRRRVFIPDMPVTPVSERRTPRFLRHTSSSASLAPGSASASPRLRPALKRASYTGGSSTEPSRLALSTLQRSSSFPRSHDLKHCPSLGDLASEASGPSQATSADIGAAAQ</sequence>
<evidence type="ECO:0000259" key="2">
    <source>
        <dbReference type="PROSITE" id="PS50191"/>
    </source>
</evidence>
<dbReference type="PANTHER" id="PTHR47041">
    <property type="entry name" value="SEC14 CYTOSOLIC FACTOR FAMILY PROTEIN / PHOSPHOGLYCERIDE TRANSFER FAMILY PROTEIN"/>
    <property type="match status" value="1"/>
</dbReference>
<evidence type="ECO:0000313" key="4">
    <source>
        <dbReference type="Proteomes" id="UP001314263"/>
    </source>
</evidence>
<name>A0AAV1HZK0_9CHLO</name>
<reference evidence="3 4" key="1">
    <citation type="submission" date="2023-10" db="EMBL/GenBank/DDBJ databases">
        <authorList>
            <person name="Maclean D."/>
            <person name="Macfadyen A."/>
        </authorList>
    </citation>
    <scope>NUCLEOTIDE SEQUENCE [LARGE SCALE GENOMIC DNA]</scope>
</reference>
<dbReference type="Proteomes" id="UP001314263">
    <property type="component" value="Unassembled WGS sequence"/>
</dbReference>
<feature type="compositionally biased region" description="Basic and acidic residues" evidence="1">
    <location>
        <begin position="69"/>
        <end position="129"/>
    </location>
</feature>
<protein>
    <recommendedName>
        <fullName evidence="2">CRAL-TRIO domain-containing protein</fullName>
    </recommendedName>
</protein>
<dbReference type="Pfam" id="PF00650">
    <property type="entry name" value="CRAL_TRIO"/>
    <property type="match status" value="1"/>
</dbReference>
<evidence type="ECO:0000313" key="3">
    <source>
        <dbReference type="EMBL" id="CAK0752692.1"/>
    </source>
</evidence>
<dbReference type="EMBL" id="CAUYUE010000003">
    <property type="protein sequence ID" value="CAK0752692.1"/>
    <property type="molecule type" value="Genomic_DNA"/>
</dbReference>
<feature type="compositionally biased region" description="Basic and acidic residues" evidence="1">
    <location>
        <begin position="144"/>
        <end position="171"/>
    </location>
</feature>
<feature type="region of interest" description="Disordered" evidence="1">
    <location>
        <begin position="635"/>
        <end position="674"/>
    </location>
</feature>